<evidence type="ECO:0000256" key="6">
    <source>
        <dbReference type="ARBA" id="ARBA00022884"/>
    </source>
</evidence>
<dbReference type="GO" id="GO:0004519">
    <property type="term" value="F:endonuclease activity"/>
    <property type="evidence" value="ECO:0007669"/>
    <property type="project" value="UniProtKB-KW"/>
</dbReference>
<dbReference type="Gene3D" id="3.30.920.30">
    <property type="entry name" value="Hypothetical protein"/>
    <property type="match status" value="1"/>
</dbReference>
<evidence type="ECO:0000313" key="9">
    <source>
        <dbReference type="Proteomes" id="UP000706172"/>
    </source>
</evidence>
<evidence type="ECO:0000256" key="4">
    <source>
        <dbReference type="ARBA" id="ARBA00022759"/>
    </source>
</evidence>
<keyword evidence="2" id="KW-1277">Toxin-antitoxin system</keyword>
<evidence type="ECO:0000256" key="7">
    <source>
        <dbReference type="ARBA" id="ARBA00023016"/>
    </source>
</evidence>
<gene>
    <name evidence="8" type="ORF">H0S81_08050</name>
</gene>
<keyword evidence="5" id="KW-0378">Hydrolase</keyword>
<dbReference type="InterPro" id="IPR012933">
    <property type="entry name" value="HicA_mRNA_interferase"/>
</dbReference>
<comment type="caution">
    <text evidence="8">The sequence shown here is derived from an EMBL/GenBank/DDBJ whole genome shotgun (WGS) entry which is preliminary data.</text>
</comment>
<evidence type="ECO:0000256" key="2">
    <source>
        <dbReference type="ARBA" id="ARBA00022649"/>
    </source>
</evidence>
<dbReference type="EMBL" id="JACCQK010000474">
    <property type="protein sequence ID" value="MBG0779862.1"/>
    <property type="molecule type" value="Genomic_DNA"/>
</dbReference>
<evidence type="ECO:0000256" key="1">
    <source>
        <dbReference type="ARBA" id="ARBA00006620"/>
    </source>
</evidence>
<keyword evidence="3" id="KW-0540">Nuclease</keyword>
<dbReference type="AlphaFoldDB" id="A0A931CRK3"/>
<feature type="non-terminal residue" evidence="8">
    <location>
        <position position="66"/>
    </location>
</feature>
<name>A0A931CRK3_9BACT</name>
<dbReference type="GO" id="GO:0016787">
    <property type="term" value="F:hydrolase activity"/>
    <property type="evidence" value="ECO:0007669"/>
    <property type="project" value="UniProtKB-KW"/>
</dbReference>
<dbReference type="SUPFAM" id="SSF54786">
    <property type="entry name" value="YcfA/nrd intein domain"/>
    <property type="match status" value="1"/>
</dbReference>
<keyword evidence="7" id="KW-0346">Stress response</keyword>
<keyword evidence="4" id="KW-0255">Endonuclease</keyword>
<reference evidence="8" key="1">
    <citation type="submission" date="2020-07" db="EMBL/GenBank/DDBJ databases">
        <title>Severe corrosion of carbon steel in oil field produced water can be linked to methanogenic archaea containing a special type of NiFe hydrogenase.</title>
        <authorList>
            <person name="Lahme S."/>
            <person name="Mand J."/>
            <person name="Longwell J."/>
            <person name="Smith R."/>
            <person name="Enning D."/>
        </authorList>
    </citation>
    <scope>NUCLEOTIDE SEQUENCE</scope>
    <source>
        <strain evidence="8">MIC098Bin6</strain>
    </source>
</reference>
<dbReference type="InterPro" id="IPR038570">
    <property type="entry name" value="HicA_sf"/>
</dbReference>
<comment type="similarity">
    <text evidence="1">Belongs to the HicA mRNA interferase family.</text>
</comment>
<dbReference type="GO" id="GO:0003729">
    <property type="term" value="F:mRNA binding"/>
    <property type="evidence" value="ECO:0007669"/>
    <property type="project" value="InterPro"/>
</dbReference>
<evidence type="ECO:0000256" key="3">
    <source>
        <dbReference type="ARBA" id="ARBA00022722"/>
    </source>
</evidence>
<proteinExistence type="inferred from homology"/>
<organism evidence="8 9">
    <name type="scientific">Desulfotignum balticum</name>
    <dbReference type="NCBI Taxonomy" id="115781"/>
    <lineage>
        <taxon>Bacteria</taxon>
        <taxon>Pseudomonadati</taxon>
        <taxon>Thermodesulfobacteriota</taxon>
        <taxon>Desulfobacteria</taxon>
        <taxon>Desulfobacterales</taxon>
        <taxon>Desulfobacteraceae</taxon>
        <taxon>Desulfotignum</taxon>
    </lineage>
</organism>
<evidence type="ECO:0000256" key="5">
    <source>
        <dbReference type="ARBA" id="ARBA00022801"/>
    </source>
</evidence>
<protein>
    <submittedName>
        <fullName evidence="8">Type II toxin-antitoxin system HicA family toxin</fullName>
    </submittedName>
</protein>
<sequence length="66" mass="7755">MTKAHKKNQKIRQNQNNVKFHDFVFWLEENGFILHRVSGSHHIFIHPTIETPVNAQKKKDGTAKAY</sequence>
<accession>A0A931CRK3</accession>
<evidence type="ECO:0000313" key="8">
    <source>
        <dbReference type="EMBL" id="MBG0779862.1"/>
    </source>
</evidence>
<keyword evidence="6" id="KW-0694">RNA-binding</keyword>
<dbReference type="Proteomes" id="UP000706172">
    <property type="component" value="Unassembled WGS sequence"/>
</dbReference>
<dbReference type="Pfam" id="PF07927">
    <property type="entry name" value="HicA_toxin"/>
    <property type="match status" value="1"/>
</dbReference>